<dbReference type="Proteomes" id="UP000683925">
    <property type="component" value="Unassembled WGS sequence"/>
</dbReference>
<evidence type="ECO:0000313" key="7">
    <source>
        <dbReference type="Proteomes" id="UP000683925"/>
    </source>
</evidence>
<dbReference type="InterPro" id="IPR051986">
    <property type="entry name" value="Innate_Immune_Apopt_Reg"/>
</dbReference>
<gene>
    <name evidence="6" type="ORF">POCTA_138.1.T0760223</name>
</gene>
<feature type="region of interest" description="Disordered" evidence="4">
    <location>
        <begin position="176"/>
        <end position="199"/>
    </location>
</feature>
<dbReference type="OrthoDB" id="193703at2759"/>
<feature type="region of interest" description="Disordered" evidence="4">
    <location>
        <begin position="231"/>
        <end position="277"/>
    </location>
</feature>
<reference evidence="6" key="1">
    <citation type="submission" date="2021-01" db="EMBL/GenBank/DDBJ databases">
        <authorList>
            <consortium name="Genoscope - CEA"/>
            <person name="William W."/>
        </authorList>
    </citation>
    <scope>NUCLEOTIDE SEQUENCE</scope>
</reference>
<name>A0A8S1VX81_PAROT</name>
<evidence type="ECO:0000256" key="4">
    <source>
        <dbReference type="SAM" id="MobiDB-lite"/>
    </source>
</evidence>
<feature type="region of interest" description="Disordered" evidence="4">
    <location>
        <begin position="289"/>
        <end position="332"/>
    </location>
</feature>
<dbReference type="GO" id="GO:0005739">
    <property type="term" value="C:mitochondrion"/>
    <property type="evidence" value="ECO:0007669"/>
    <property type="project" value="TreeGrafter"/>
</dbReference>
<protein>
    <recommendedName>
        <fullName evidence="5">TRAFD1/XAF1 zinc finger domain-containing protein</fullName>
    </recommendedName>
</protein>
<organism evidence="6 7">
    <name type="scientific">Paramecium octaurelia</name>
    <dbReference type="NCBI Taxonomy" id="43137"/>
    <lineage>
        <taxon>Eukaryota</taxon>
        <taxon>Sar</taxon>
        <taxon>Alveolata</taxon>
        <taxon>Ciliophora</taxon>
        <taxon>Intramacronucleata</taxon>
        <taxon>Oligohymenophorea</taxon>
        <taxon>Peniculida</taxon>
        <taxon>Parameciidae</taxon>
        <taxon>Paramecium</taxon>
    </lineage>
</organism>
<dbReference type="PANTHER" id="PTHR16295">
    <property type="entry name" value="TRAF-TYPE ZINC FINGER PROTEIN-RELATED"/>
    <property type="match status" value="1"/>
</dbReference>
<dbReference type="GO" id="GO:0008270">
    <property type="term" value="F:zinc ion binding"/>
    <property type="evidence" value="ECO:0007669"/>
    <property type="project" value="UniProtKB-KW"/>
</dbReference>
<evidence type="ECO:0000256" key="2">
    <source>
        <dbReference type="ARBA" id="ARBA00022771"/>
    </source>
</evidence>
<feature type="region of interest" description="Disordered" evidence="4">
    <location>
        <begin position="371"/>
        <end position="414"/>
    </location>
</feature>
<feature type="domain" description="TRAFD1/XAF1 zinc finger" evidence="5">
    <location>
        <begin position="92"/>
        <end position="126"/>
    </location>
</feature>
<evidence type="ECO:0000259" key="5">
    <source>
        <dbReference type="Pfam" id="PF21366"/>
    </source>
</evidence>
<dbReference type="PANTHER" id="PTHR16295:SF10">
    <property type="entry name" value="EXPRESSED PROTEIN"/>
    <property type="match status" value="1"/>
</dbReference>
<keyword evidence="7" id="KW-1185">Reference proteome</keyword>
<feature type="compositionally biased region" description="Low complexity" evidence="4">
    <location>
        <begin position="176"/>
        <end position="190"/>
    </location>
</feature>
<sequence>MNENCSPCSNCNQLIEDTKLVLHETYCIRFNIKCDRCGQYYDKNDPESHEEDYHKKEKCQYCYVEFDDLSKHKCQKTPKLCLYCELSYPLDQIHQHENQCGSRTEKCQMCQNYVMKRDLNAHYQNCSQEIQTREKQIQRPSSIQEKRQNPNEEINELYQQQKSQQKQSIIDALPQQVKTKKQVPQQQQQQLSKIPSKEISFGSIKKQTSLQHQVSQDNKQKEQIEFDKHFKYIPNRPPSSNSLLGQRPNLKNNKPSISQNRIRQQSNQKQVNPKGEVNNLEFQFEKKKLATKPKNSNLPPLGRQIQNPKQNLEIKNSNQDVRTKSLQSRQQVKRSVQNFAEKKEKIEIEGLRFSEEELMQQKMIYEQLKQQKRDSNLKEQPLVKRQNSNSKAKAAIEHSDFGDQGDFDQFMSPEERAMQQLILDNYQLNSKKQ</sequence>
<comment type="caution">
    <text evidence="6">The sequence shown here is derived from an EMBL/GenBank/DDBJ whole genome shotgun (WGS) entry which is preliminary data.</text>
</comment>
<dbReference type="OMA" id="HETYCIR"/>
<evidence type="ECO:0000313" key="6">
    <source>
        <dbReference type="EMBL" id="CAD8181257.1"/>
    </source>
</evidence>
<feature type="compositionally biased region" description="Polar residues" evidence="4">
    <location>
        <begin position="238"/>
        <end position="271"/>
    </location>
</feature>
<dbReference type="InterPro" id="IPR049439">
    <property type="entry name" value="TRAFD1-XIAF1_Znf"/>
</dbReference>
<dbReference type="Pfam" id="PF21366">
    <property type="entry name" value="TRAFD1-XIAF1_ZnF"/>
    <property type="match status" value="1"/>
</dbReference>
<evidence type="ECO:0000256" key="3">
    <source>
        <dbReference type="ARBA" id="ARBA00022833"/>
    </source>
</evidence>
<keyword evidence="1" id="KW-0479">Metal-binding</keyword>
<keyword evidence="3" id="KW-0862">Zinc</keyword>
<accession>A0A8S1VX81</accession>
<keyword evidence="2" id="KW-0863">Zinc-finger</keyword>
<dbReference type="AlphaFoldDB" id="A0A8S1VX81"/>
<dbReference type="EMBL" id="CAJJDP010000075">
    <property type="protein sequence ID" value="CAD8181257.1"/>
    <property type="molecule type" value="Genomic_DNA"/>
</dbReference>
<dbReference type="Pfam" id="PF23580">
    <property type="entry name" value="Znf_XAF1_N"/>
    <property type="match status" value="1"/>
</dbReference>
<feature type="compositionally biased region" description="Polar residues" evidence="4">
    <location>
        <begin position="293"/>
        <end position="332"/>
    </location>
</feature>
<evidence type="ECO:0000256" key="1">
    <source>
        <dbReference type="ARBA" id="ARBA00022723"/>
    </source>
</evidence>
<proteinExistence type="predicted"/>